<feature type="transmembrane region" description="Helical" evidence="7">
    <location>
        <begin position="54"/>
        <end position="75"/>
    </location>
</feature>
<keyword evidence="10" id="KW-1185">Reference proteome</keyword>
<comment type="similarity">
    <text evidence="3">Belongs to the peptidase M50B family.</text>
</comment>
<dbReference type="STRING" id="649639.Bcell_0631"/>
<dbReference type="InterPro" id="IPR008915">
    <property type="entry name" value="Peptidase_M50"/>
</dbReference>
<dbReference type="HOGENOM" id="CLU_1313349_0_0_9"/>
<dbReference type="EMBL" id="CP002394">
    <property type="protein sequence ID" value="ADU28913.1"/>
    <property type="molecule type" value="Genomic_DNA"/>
</dbReference>
<protein>
    <recommendedName>
        <fullName evidence="8">Peptidase M50 domain-containing protein</fullName>
    </recommendedName>
</protein>
<evidence type="ECO:0000256" key="5">
    <source>
        <dbReference type="ARBA" id="ARBA00022989"/>
    </source>
</evidence>
<evidence type="ECO:0000256" key="1">
    <source>
        <dbReference type="ARBA" id="ARBA00001947"/>
    </source>
</evidence>
<evidence type="ECO:0000256" key="4">
    <source>
        <dbReference type="ARBA" id="ARBA00022692"/>
    </source>
</evidence>
<evidence type="ECO:0000256" key="3">
    <source>
        <dbReference type="ARBA" id="ARBA00007931"/>
    </source>
</evidence>
<keyword evidence="5 7" id="KW-1133">Transmembrane helix</keyword>
<name>E6TYH5_EVAC2</name>
<evidence type="ECO:0000313" key="10">
    <source>
        <dbReference type="Proteomes" id="UP000001401"/>
    </source>
</evidence>
<dbReference type="Proteomes" id="UP000001401">
    <property type="component" value="Chromosome"/>
</dbReference>
<feature type="transmembrane region" description="Helical" evidence="7">
    <location>
        <begin position="137"/>
        <end position="158"/>
    </location>
</feature>
<feature type="transmembrane region" description="Helical" evidence="7">
    <location>
        <begin position="164"/>
        <end position="183"/>
    </location>
</feature>
<dbReference type="KEGG" id="bco:Bcell_0631"/>
<gene>
    <name evidence="9" type="ordered locus">Bcell_0631</name>
</gene>
<reference evidence="9 10" key="1">
    <citation type="submission" date="2010-12" db="EMBL/GenBank/DDBJ databases">
        <title>Complete sequence of Bacillus cellulosilyticus DSM 2522.</title>
        <authorList>
            <consortium name="US DOE Joint Genome Institute"/>
            <person name="Lucas S."/>
            <person name="Copeland A."/>
            <person name="Lapidus A."/>
            <person name="Cheng J.-F."/>
            <person name="Bruce D."/>
            <person name="Goodwin L."/>
            <person name="Pitluck S."/>
            <person name="Chertkov O."/>
            <person name="Detter J.C."/>
            <person name="Han C."/>
            <person name="Tapia R."/>
            <person name="Land M."/>
            <person name="Hauser L."/>
            <person name="Jeffries C."/>
            <person name="Kyrpides N."/>
            <person name="Ivanova N."/>
            <person name="Mikhailova N."/>
            <person name="Brumm P."/>
            <person name="Mead D."/>
            <person name="Woyke T."/>
        </authorList>
    </citation>
    <scope>NUCLEOTIDE SEQUENCE [LARGE SCALE GENOMIC DNA]</scope>
    <source>
        <strain evidence="10">ATCC 21833 / DSM 2522 / FERM P-1141 / JCM 9156 / N-4</strain>
    </source>
</reference>
<dbReference type="Pfam" id="PF02163">
    <property type="entry name" value="Peptidase_M50"/>
    <property type="match status" value="1"/>
</dbReference>
<accession>E6TYH5</accession>
<comment type="subcellular location">
    <subcellularLocation>
        <location evidence="2">Membrane</location>
        <topology evidence="2">Multi-pass membrane protein</topology>
    </subcellularLocation>
</comment>
<keyword evidence="6 7" id="KW-0472">Membrane</keyword>
<dbReference type="AlphaFoldDB" id="E6TYH5"/>
<feature type="transmembrane region" description="Helical" evidence="7">
    <location>
        <begin position="21"/>
        <end position="48"/>
    </location>
</feature>
<proteinExistence type="inferred from homology"/>
<comment type="cofactor">
    <cofactor evidence="1">
        <name>Zn(2+)</name>
        <dbReference type="ChEBI" id="CHEBI:29105"/>
    </cofactor>
</comment>
<evidence type="ECO:0000256" key="7">
    <source>
        <dbReference type="SAM" id="Phobius"/>
    </source>
</evidence>
<evidence type="ECO:0000256" key="2">
    <source>
        <dbReference type="ARBA" id="ARBA00004141"/>
    </source>
</evidence>
<keyword evidence="4 7" id="KW-0812">Transmembrane</keyword>
<evidence type="ECO:0000256" key="6">
    <source>
        <dbReference type="ARBA" id="ARBA00023136"/>
    </source>
</evidence>
<feature type="domain" description="Peptidase M50" evidence="8">
    <location>
        <begin position="67"/>
        <end position="178"/>
    </location>
</feature>
<evidence type="ECO:0000259" key="8">
    <source>
        <dbReference type="Pfam" id="PF02163"/>
    </source>
</evidence>
<organism evidence="9 10">
    <name type="scientific">Evansella cellulosilytica (strain ATCC 21833 / DSM 2522 / FERM P-1141 / JCM 9156 / N-4)</name>
    <name type="common">Bacillus cellulosilyticus</name>
    <dbReference type="NCBI Taxonomy" id="649639"/>
    <lineage>
        <taxon>Bacteria</taxon>
        <taxon>Bacillati</taxon>
        <taxon>Bacillota</taxon>
        <taxon>Bacilli</taxon>
        <taxon>Bacillales</taxon>
        <taxon>Bacillaceae</taxon>
        <taxon>Evansella</taxon>
    </lineage>
</organism>
<dbReference type="GO" id="GO:0006508">
    <property type="term" value="P:proteolysis"/>
    <property type="evidence" value="ECO:0007669"/>
    <property type="project" value="InterPro"/>
</dbReference>
<evidence type="ECO:0000313" key="9">
    <source>
        <dbReference type="EMBL" id="ADU28913.1"/>
    </source>
</evidence>
<sequence>MKDVYEMKGRKRLNKEQQFKPLSTTIVLIFLFYILHSIITIIEMIALANSGVEGIVYFCIGLGLVTFSFILTVALHEIGHLVIGGLVGYKLKEMTLGPIKFTRGDDGFRLQFQVNENKFGAIQMESVNDKYMQVKDVFYSLGGIILNFVSAIIALALFLQGDNYFANIFFQSLFMINLLFFLVNSIPARYGERYTDGFWLYHAVKRMTQ</sequence>
<dbReference type="GO" id="GO:0016020">
    <property type="term" value="C:membrane"/>
    <property type="evidence" value="ECO:0007669"/>
    <property type="project" value="UniProtKB-SubCell"/>
</dbReference>